<evidence type="ECO:0000313" key="6">
    <source>
        <dbReference type="EMBL" id="GAA4304356.1"/>
    </source>
</evidence>
<feature type="domain" description="Peptidoglycan hydrolase PcsB coiled-coil" evidence="5">
    <location>
        <begin position="102"/>
        <end position="177"/>
    </location>
</feature>
<feature type="region of interest" description="Disordered" evidence="3">
    <location>
        <begin position="189"/>
        <end position="214"/>
    </location>
</feature>
<proteinExistence type="predicted"/>
<feature type="compositionally biased region" description="Basic and acidic residues" evidence="3">
    <location>
        <begin position="189"/>
        <end position="209"/>
    </location>
</feature>
<accession>A0ABP8FIA5</accession>
<keyword evidence="1" id="KW-0732">Signal</keyword>
<dbReference type="Pfam" id="PF01551">
    <property type="entry name" value="Peptidase_M23"/>
    <property type="match status" value="1"/>
</dbReference>
<dbReference type="InterPro" id="IPR011055">
    <property type="entry name" value="Dup_hybrid_motif"/>
</dbReference>
<evidence type="ECO:0000256" key="2">
    <source>
        <dbReference type="SAM" id="Coils"/>
    </source>
</evidence>
<gene>
    <name evidence="6" type="ORF">GCM10023143_08700</name>
</gene>
<keyword evidence="2" id="KW-0175">Coiled coil</keyword>
<feature type="compositionally biased region" description="Low complexity" evidence="3">
    <location>
        <begin position="298"/>
        <end position="322"/>
    </location>
</feature>
<evidence type="ECO:0008006" key="8">
    <source>
        <dbReference type="Google" id="ProtNLM"/>
    </source>
</evidence>
<evidence type="ECO:0000313" key="7">
    <source>
        <dbReference type="Proteomes" id="UP001501207"/>
    </source>
</evidence>
<keyword evidence="7" id="KW-1185">Reference proteome</keyword>
<dbReference type="Gene3D" id="6.10.250.3150">
    <property type="match status" value="1"/>
</dbReference>
<feature type="region of interest" description="Disordered" evidence="3">
    <location>
        <begin position="270"/>
        <end position="332"/>
    </location>
</feature>
<dbReference type="InterPro" id="IPR057309">
    <property type="entry name" value="PcsB_CC"/>
</dbReference>
<dbReference type="PANTHER" id="PTHR21666:SF289">
    <property type="entry name" value="L-ALA--D-GLU ENDOPEPTIDASE"/>
    <property type="match status" value="1"/>
</dbReference>
<dbReference type="InterPro" id="IPR050570">
    <property type="entry name" value="Cell_wall_metabolism_enzyme"/>
</dbReference>
<sequence length="478" mass="53496">MPVPFKIFRSACMIILLLLPALLRAQERSPERAELERKRTQLQQDIEQSTRELGDVKQDRRKSMTQLQLIQNKLRLRNKLIKNINQEINYINGDINKANRDISSLQKDLDTLKAQYAELVVYAYKNHNTYDYLNFILSAHSFNDAIKRFQYLKQYREYRKHQAGTILETQDALKKKIATLAAIKDKRSKVLESEEGQRKDMEEEQRQQDEVVQSLKGHEKELLADINEKKKASRQLNVKIAAVIRQEIEAARRKAAEEAAARARAEAEARKRAEEARQRALAAQRASGESPAAGEAQESASPAVADAGAAATAPETAAAAPEKSARPENVLESTPEALALSENFEANRGRLPWPVAKAIVMDPFGVHKHPVLDKVTWDNDGVTLRTNTGASVRAVFDGDVANVFLLSGRWNVMIRHGQYFTVYANLKDVSVQKGDKVKTMQPIGTAYTDPSTGDAALDFKIYKGSVAVNPETWLAGGH</sequence>
<dbReference type="Gene3D" id="2.70.70.10">
    <property type="entry name" value="Glucose Permease (Domain IIA)"/>
    <property type="match status" value="1"/>
</dbReference>
<feature type="domain" description="M23ase beta-sheet core" evidence="4">
    <location>
        <begin position="379"/>
        <end position="470"/>
    </location>
</feature>
<reference evidence="7" key="1">
    <citation type="journal article" date="2019" name="Int. J. Syst. Evol. Microbiol.">
        <title>The Global Catalogue of Microorganisms (GCM) 10K type strain sequencing project: providing services to taxonomists for standard genome sequencing and annotation.</title>
        <authorList>
            <consortium name="The Broad Institute Genomics Platform"/>
            <consortium name="The Broad Institute Genome Sequencing Center for Infectious Disease"/>
            <person name="Wu L."/>
            <person name="Ma J."/>
        </authorList>
    </citation>
    <scope>NUCLEOTIDE SEQUENCE [LARGE SCALE GENOMIC DNA]</scope>
    <source>
        <strain evidence="7">JCM 17664</strain>
    </source>
</reference>
<evidence type="ECO:0000259" key="5">
    <source>
        <dbReference type="Pfam" id="PF24568"/>
    </source>
</evidence>
<dbReference type="EMBL" id="BAABFN010000001">
    <property type="protein sequence ID" value="GAA4304356.1"/>
    <property type="molecule type" value="Genomic_DNA"/>
</dbReference>
<name>A0ABP8FIA5_9BACT</name>
<evidence type="ECO:0000256" key="1">
    <source>
        <dbReference type="ARBA" id="ARBA00022729"/>
    </source>
</evidence>
<evidence type="ECO:0000259" key="4">
    <source>
        <dbReference type="Pfam" id="PF01551"/>
    </source>
</evidence>
<dbReference type="SUPFAM" id="SSF51261">
    <property type="entry name" value="Duplicated hybrid motif"/>
    <property type="match status" value="1"/>
</dbReference>
<protein>
    <recommendedName>
        <fullName evidence="8">Peptidase M23</fullName>
    </recommendedName>
</protein>
<dbReference type="Proteomes" id="UP001501207">
    <property type="component" value="Unassembled WGS sequence"/>
</dbReference>
<feature type="coiled-coil region" evidence="2">
    <location>
        <begin position="32"/>
        <end position="115"/>
    </location>
</feature>
<evidence type="ECO:0000256" key="3">
    <source>
        <dbReference type="SAM" id="MobiDB-lite"/>
    </source>
</evidence>
<comment type="caution">
    <text evidence="6">The sequence shown here is derived from an EMBL/GenBank/DDBJ whole genome shotgun (WGS) entry which is preliminary data.</text>
</comment>
<dbReference type="Pfam" id="PF24568">
    <property type="entry name" value="CC_PcsB"/>
    <property type="match status" value="1"/>
</dbReference>
<organism evidence="6 7">
    <name type="scientific">Compostibacter hankyongensis</name>
    <dbReference type="NCBI Taxonomy" id="1007089"/>
    <lineage>
        <taxon>Bacteria</taxon>
        <taxon>Pseudomonadati</taxon>
        <taxon>Bacteroidota</taxon>
        <taxon>Chitinophagia</taxon>
        <taxon>Chitinophagales</taxon>
        <taxon>Chitinophagaceae</taxon>
        <taxon>Compostibacter</taxon>
    </lineage>
</organism>
<dbReference type="InterPro" id="IPR016047">
    <property type="entry name" value="M23ase_b-sheet_dom"/>
</dbReference>
<dbReference type="CDD" id="cd12797">
    <property type="entry name" value="M23_peptidase"/>
    <property type="match status" value="1"/>
</dbReference>
<dbReference type="PANTHER" id="PTHR21666">
    <property type="entry name" value="PEPTIDASE-RELATED"/>
    <property type="match status" value="1"/>
</dbReference>